<reference evidence="1" key="1">
    <citation type="submission" date="2021-04" db="EMBL/GenBank/DDBJ databases">
        <title>Pseudonocardia sp. nov., isolated from sandy soil of mangrove forest.</title>
        <authorList>
            <person name="Zan Z."/>
            <person name="Huang R."/>
            <person name="Liu W."/>
        </authorList>
    </citation>
    <scope>NUCLEOTIDE SEQUENCE</scope>
    <source>
        <strain evidence="1">S2-4</strain>
    </source>
</reference>
<sequence>MWLVTGVDEEHRFREWGEAVDYYRRMVRGWVGAHGDTAGVVTTLDQLPTGGSHQAVFADPDAPDGEERRVEFSIGWEVPRVGLDHYTAC</sequence>
<proteinExistence type="predicted"/>
<evidence type="ECO:0000313" key="2">
    <source>
        <dbReference type="Proteomes" id="UP001165283"/>
    </source>
</evidence>
<dbReference type="Proteomes" id="UP001165283">
    <property type="component" value="Unassembled WGS sequence"/>
</dbReference>
<name>A0ABT0ZSY6_9PSEU</name>
<dbReference type="RefSeq" id="WP_252435433.1">
    <property type="nucleotide sequence ID" value="NZ_JAGSOV010000007.1"/>
</dbReference>
<keyword evidence="2" id="KW-1185">Reference proteome</keyword>
<dbReference type="EMBL" id="JAGSOV010000007">
    <property type="protein sequence ID" value="MCO1653827.1"/>
    <property type="molecule type" value="Genomic_DNA"/>
</dbReference>
<comment type="caution">
    <text evidence="1">The sequence shown here is derived from an EMBL/GenBank/DDBJ whole genome shotgun (WGS) entry which is preliminary data.</text>
</comment>
<protein>
    <submittedName>
        <fullName evidence="1">Uncharacterized protein</fullName>
    </submittedName>
</protein>
<accession>A0ABT0ZSY6</accession>
<gene>
    <name evidence="1" type="ORF">KDL28_02040</name>
</gene>
<evidence type="ECO:0000313" key="1">
    <source>
        <dbReference type="EMBL" id="MCO1653827.1"/>
    </source>
</evidence>
<organism evidence="1 2">
    <name type="scientific">Pseudonocardia humida</name>
    <dbReference type="NCBI Taxonomy" id="2800819"/>
    <lineage>
        <taxon>Bacteria</taxon>
        <taxon>Bacillati</taxon>
        <taxon>Actinomycetota</taxon>
        <taxon>Actinomycetes</taxon>
        <taxon>Pseudonocardiales</taxon>
        <taxon>Pseudonocardiaceae</taxon>
        <taxon>Pseudonocardia</taxon>
    </lineage>
</organism>